<dbReference type="InterPro" id="IPR049452">
    <property type="entry name" value="Anoctamin_TM"/>
</dbReference>
<protein>
    <recommendedName>
        <fullName evidence="8">Anoctamin</fullName>
    </recommendedName>
</protein>
<dbReference type="Pfam" id="PF16178">
    <property type="entry name" value="Anoct_dimer"/>
    <property type="match status" value="1"/>
</dbReference>
<evidence type="ECO:0000256" key="8">
    <source>
        <dbReference type="RuleBase" id="RU280814"/>
    </source>
</evidence>
<keyword evidence="5 8" id="KW-1133">Transmembrane helix</keyword>
<comment type="caution">
    <text evidence="8">Lacks conserved residue(s) required for the propagation of feature annotation.</text>
</comment>
<feature type="transmembrane region" description="Helical" evidence="8">
    <location>
        <begin position="430"/>
        <end position="449"/>
    </location>
</feature>
<evidence type="ECO:0000256" key="2">
    <source>
        <dbReference type="ARBA" id="ARBA00009671"/>
    </source>
</evidence>
<dbReference type="Proteomes" id="UP001652583">
    <property type="component" value="Chromosome D1"/>
</dbReference>
<dbReference type="PANTHER" id="PTHR12308:SF13">
    <property type="entry name" value="ANOCTAMIN-1"/>
    <property type="match status" value="1"/>
</dbReference>
<dbReference type="InterPro" id="IPR007632">
    <property type="entry name" value="Anoctamin"/>
</dbReference>
<gene>
    <name evidence="13" type="primary">ANO1</name>
</gene>
<evidence type="ECO:0000256" key="5">
    <source>
        <dbReference type="ARBA" id="ARBA00022989"/>
    </source>
</evidence>
<evidence type="ECO:0000256" key="1">
    <source>
        <dbReference type="ARBA" id="ARBA00004651"/>
    </source>
</evidence>
<feature type="transmembrane region" description="Helical" evidence="8">
    <location>
        <begin position="554"/>
        <end position="578"/>
    </location>
</feature>
<keyword evidence="7" id="KW-0325">Glycoprotein</keyword>
<accession>A0ABM3NH79</accession>
<evidence type="ECO:0000256" key="3">
    <source>
        <dbReference type="ARBA" id="ARBA00022475"/>
    </source>
</evidence>
<dbReference type="GeneID" id="106971080"/>
<evidence type="ECO:0000259" key="10">
    <source>
        <dbReference type="Pfam" id="PF04547"/>
    </source>
</evidence>
<feature type="transmembrane region" description="Helical" evidence="8">
    <location>
        <begin position="598"/>
        <end position="619"/>
    </location>
</feature>
<dbReference type="Pfam" id="PF04547">
    <property type="entry name" value="Anoctamin"/>
    <property type="match status" value="1"/>
</dbReference>
<feature type="domain" description="Anoctamin dimerisation" evidence="11">
    <location>
        <begin position="54"/>
        <end position="339"/>
    </location>
</feature>
<feature type="domain" description="Anoctamin transmembrane" evidence="10">
    <location>
        <begin position="342"/>
        <end position="918"/>
    </location>
</feature>
<feature type="region of interest" description="Disordered" evidence="9">
    <location>
        <begin position="75"/>
        <end position="120"/>
    </location>
</feature>
<feature type="region of interest" description="Disordered" evidence="9">
    <location>
        <begin position="939"/>
        <end position="970"/>
    </location>
</feature>
<name>A0ABM3NH79_ACIJB</name>
<evidence type="ECO:0000256" key="7">
    <source>
        <dbReference type="ARBA" id="ARBA00023180"/>
    </source>
</evidence>
<reference evidence="13" key="1">
    <citation type="submission" date="2025-08" db="UniProtKB">
        <authorList>
            <consortium name="RefSeq"/>
        </authorList>
    </citation>
    <scope>IDENTIFICATION</scope>
    <source>
        <tissue evidence="13">Blood</tissue>
    </source>
</reference>
<feature type="compositionally biased region" description="Basic and acidic residues" evidence="9">
    <location>
        <begin position="941"/>
        <end position="951"/>
    </location>
</feature>
<evidence type="ECO:0000313" key="12">
    <source>
        <dbReference type="Proteomes" id="UP001652583"/>
    </source>
</evidence>
<comment type="similarity">
    <text evidence="2 8">Belongs to the anoctamin family.</text>
</comment>
<comment type="subcellular location">
    <subcellularLocation>
        <location evidence="1">Cell membrane</location>
        <topology evidence="1">Multi-pass membrane protein</topology>
    </subcellularLocation>
    <subcellularLocation>
        <location evidence="8">Membrane</location>
        <topology evidence="8">Multi-pass membrane protein</topology>
    </subcellularLocation>
</comment>
<keyword evidence="4 8" id="KW-0812">Transmembrane</keyword>
<feature type="transmembrane region" description="Helical" evidence="8">
    <location>
        <begin position="724"/>
        <end position="747"/>
    </location>
</feature>
<dbReference type="PANTHER" id="PTHR12308">
    <property type="entry name" value="ANOCTAMIN"/>
    <property type="match status" value="1"/>
</dbReference>
<feature type="transmembrane region" description="Helical" evidence="8">
    <location>
        <begin position="353"/>
        <end position="377"/>
    </location>
</feature>
<evidence type="ECO:0000256" key="4">
    <source>
        <dbReference type="ARBA" id="ARBA00022692"/>
    </source>
</evidence>
<organism evidence="12 13">
    <name type="scientific">Acinonyx jubatus</name>
    <name type="common">Cheetah</name>
    <dbReference type="NCBI Taxonomy" id="32536"/>
    <lineage>
        <taxon>Eukaryota</taxon>
        <taxon>Metazoa</taxon>
        <taxon>Chordata</taxon>
        <taxon>Craniata</taxon>
        <taxon>Vertebrata</taxon>
        <taxon>Euteleostomi</taxon>
        <taxon>Mammalia</taxon>
        <taxon>Eutheria</taxon>
        <taxon>Laurasiatheria</taxon>
        <taxon>Carnivora</taxon>
        <taxon>Feliformia</taxon>
        <taxon>Felidae</taxon>
        <taxon>Felinae</taxon>
        <taxon>Acinonyx</taxon>
    </lineage>
</organism>
<keyword evidence="3" id="KW-1003">Cell membrane</keyword>
<dbReference type="RefSeq" id="XP_053058775.1">
    <property type="nucleotide sequence ID" value="XM_053202800.1"/>
</dbReference>
<keyword evidence="12" id="KW-1185">Reference proteome</keyword>
<feature type="transmembrane region" description="Helical" evidence="8">
    <location>
        <begin position="508"/>
        <end position="534"/>
    </location>
</feature>
<evidence type="ECO:0000256" key="6">
    <source>
        <dbReference type="ARBA" id="ARBA00023136"/>
    </source>
</evidence>
<evidence type="ECO:0000259" key="11">
    <source>
        <dbReference type="Pfam" id="PF16178"/>
    </source>
</evidence>
<keyword evidence="6 8" id="KW-0472">Membrane</keyword>
<evidence type="ECO:0000256" key="9">
    <source>
        <dbReference type="SAM" id="MobiDB-lite"/>
    </source>
</evidence>
<proteinExistence type="inferred from homology"/>
<dbReference type="InterPro" id="IPR032394">
    <property type="entry name" value="Anoct_dimer"/>
</dbReference>
<evidence type="ECO:0000313" key="13">
    <source>
        <dbReference type="RefSeq" id="XP_053058775.1"/>
    </source>
</evidence>
<sequence length="970" mass="111695">MRVNEKYSTLPAEDRSVHIINICAIEDIGYLPSEGTLLNSLSVDPDAECKHGLYLRDGRRKVDYILVYHPKRPSGSRTLARRVQHGDVAPTARGTRQDQPLPGKGDVGTAGGPEPPMDYHEDDKRFRREEYEGNLLEAGLELERDEETKIHGVGFVKIHAPWNVLCREAEFLKLKMPTKKLYHINETRGLLKKINSVLQKITDPIQPKVAGHRPQTTKRLSYPFSREKQHLFDLSDKDSFFDSKTRSTIVYEILKRTTCTKAKYSMGQGEGRKKDSALLSKRRKCSKYGITSLLANGVYSAAYPLHDGDYEGENVEFNDRKLLYQEWASYGVFYKYQPIDLVRKYFGEKIGLYFAWLGVYTQMLIPASVVGIIVFLYGCATVDENIPSMEMCDQRHNITMCPLCDKTCSYWKMSSACATARASHLFDNPATVFFSVFMALWAATFMEHWKRKQMRLNYRWDLTGFEEEEDHPRAEYEARVLEKSLRKESKSKETDKVKLTWRDRFPAYVTNLVSIVFMIAVTFAIVLGVIIYRISTAAALAMNSSPSVRSNIRVTVTATAVIINLVVIILLDEVYGCIARWLTKIEVPKTEKSFEERLIFKAFLLKFVNSYTPIFYVAFFKGRFVGRPGDYVYIFRSFRMEECAPGGCLMELCIQLSIIMLGKQLIQNNLFEIGIPKMKKFIRYLRLRRQSPPDHDEYGKKRQRYEADYTLEPFAGLTPEYMEMIIQFGFVTLFVASFPLAPLFALLNNIIEIRLDAKKFVTELRRPVAVRAKDIGIWYNILRGVGKLAVIINAFVISFTSDFIPRLVYLYMYSQNGTMHGFVNHTLSSFNVSDFQNGTAPNDPLDLGYEVQICRYKDYREPPWSEHKYDISKDFWAVLAARLAFVIVFQNLVMFMSDFVDWVIPDIPKDISQQIHKEKVLMVELFMREEQGKQRLLGTWMEKDRKKEEPCNSHGPKAGLDSPEYPGGAL</sequence>